<dbReference type="STRING" id="500610.SAMN02799615_00472"/>
<evidence type="ECO:0000256" key="1">
    <source>
        <dbReference type="SAM" id="Phobius"/>
    </source>
</evidence>
<dbReference type="AlphaFoldDB" id="A0A1I1Y2Y0"/>
<keyword evidence="1" id="KW-1133">Transmembrane helix</keyword>
<keyword evidence="1" id="KW-0472">Membrane</keyword>
<keyword evidence="3" id="KW-1185">Reference proteome</keyword>
<evidence type="ECO:0000313" key="2">
    <source>
        <dbReference type="EMBL" id="SFE13911.1"/>
    </source>
</evidence>
<gene>
    <name evidence="2" type="ORF">SAMN02799615_00472</name>
</gene>
<accession>A0A1I1Y2Y0</accession>
<sequence>MTSAPAIGFEYAPSRGWGRACAGMTLLAAAAGWLSALPWWCALALTAALAVALPPTWRAWRQPPIRSAGWAADGGWTLRDAHCADTPATLLSSRALGDCLWLRLQPTSGAAVNLLLAPDNSDADLRRRLRMRLAAAC</sequence>
<name>A0A1I1Y2Y0_9GAMM</name>
<keyword evidence="1" id="KW-0812">Transmembrane</keyword>
<proteinExistence type="predicted"/>
<dbReference type="Proteomes" id="UP000199477">
    <property type="component" value="Unassembled WGS sequence"/>
</dbReference>
<protein>
    <submittedName>
        <fullName evidence="2">Toxin CptA</fullName>
    </submittedName>
</protein>
<evidence type="ECO:0000313" key="3">
    <source>
        <dbReference type="Proteomes" id="UP000199477"/>
    </source>
</evidence>
<feature type="transmembrane region" description="Helical" evidence="1">
    <location>
        <begin position="37"/>
        <end position="57"/>
    </location>
</feature>
<dbReference type="EMBL" id="FONH01000001">
    <property type="protein sequence ID" value="SFE13911.1"/>
    <property type="molecule type" value="Genomic_DNA"/>
</dbReference>
<organism evidence="2 3">
    <name type="scientific">Dyella marensis</name>
    <dbReference type="NCBI Taxonomy" id="500610"/>
    <lineage>
        <taxon>Bacteria</taxon>
        <taxon>Pseudomonadati</taxon>
        <taxon>Pseudomonadota</taxon>
        <taxon>Gammaproteobacteria</taxon>
        <taxon>Lysobacterales</taxon>
        <taxon>Rhodanobacteraceae</taxon>
        <taxon>Dyella</taxon>
    </lineage>
</organism>
<reference evidence="3" key="1">
    <citation type="submission" date="2016-10" db="EMBL/GenBank/DDBJ databases">
        <authorList>
            <person name="Varghese N."/>
            <person name="Submissions S."/>
        </authorList>
    </citation>
    <scope>NUCLEOTIDE SEQUENCE [LARGE SCALE GENOMIC DNA]</scope>
    <source>
        <strain evidence="3">UNC178MFTsu3.1</strain>
    </source>
</reference>
<dbReference type="RefSeq" id="WP_026634478.1">
    <property type="nucleotide sequence ID" value="NZ_FONH01000001.1"/>
</dbReference>